<organism evidence="3 4">
    <name type="scientific">Aeromicrobium alkaliterrae</name>
    <dbReference type="NCBI Taxonomy" id="302168"/>
    <lineage>
        <taxon>Bacteria</taxon>
        <taxon>Bacillati</taxon>
        <taxon>Actinomycetota</taxon>
        <taxon>Actinomycetes</taxon>
        <taxon>Propionibacteriales</taxon>
        <taxon>Nocardioidaceae</taxon>
        <taxon>Aeromicrobium</taxon>
    </lineage>
</organism>
<evidence type="ECO:0000256" key="2">
    <source>
        <dbReference type="ARBA" id="ARBA00023002"/>
    </source>
</evidence>
<protein>
    <submittedName>
        <fullName evidence="3">SDR family oxidoreductase</fullName>
    </submittedName>
</protein>
<evidence type="ECO:0000256" key="1">
    <source>
        <dbReference type="ARBA" id="ARBA00006484"/>
    </source>
</evidence>
<keyword evidence="2" id="KW-0560">Oxidoreductase</keyword>
<evidence type="ECO:0000313" key="4">
    <source>
        <dbReference type="Proteomes" id="UP001501057"/>
    </source>
</evidence>
<name>A0ABN2KF50_9ACTN</name>
<dbReference type="EMBL" id="BAAAME010000021">
    <property type="protein sequence ID" value="GAA1754507.1"/>
    <property type="molecule type" value="Genomic_DNA"/>
</dbReference>
<accession>A0ABN2KF50</accession>
<dbReference type="InterPro" id="IPR036291">
    <property type="entry name" value="NAD(P)-bd_dom_sf"/>
</dbReference>
<dbReference type="PANTHER" id="PTHR43943:SF17">
    <property type="entry name" value="3-PHENYLPROPIONATE-DIHYDRODIOL_CINNAMIC ACID-DIHYDRODIOL DEHYDROGENASE"/>
    <property type="match status" value="1"/>
</dbReference>
<dbReference type="PANTHER" id="PTHR43943">
    <property type="entry name" value="DEHYDROGENASE/REDUCTASE (SDR FAMILY) MEMBER 4"/>
    <property type="match status" value="1"/>
</dbReference>
<dbReference type="InterPro" id="IPR002347">
    <property type="entry name" value="SDR_fam"/>
</dbReference>
<dbReference type="Pfam" id="PF13561">
    <property type="entry name" value="adh_short_C2"/>
    <property type="match status" value="1"/>
</dbReference>
<proteinExistence type="inferred from homology"/>
<comment type="similarity">
    <text evidence="1">Belongs to the short-chain dehydrogenases/reductases (SDR) family.</text>
</comment>
<dbReference type="PRINTS" id="PR00081">
    <property type="entry name" value="GDHRDH"/>
</dbReference>
<keyword evidence="4" id="KW-1185">Reference proteome</keyword>
<evidence type="ECO:0000313" key="3">
    <source>
        <dbReference type="EMBL" id="GAA1754507.1"/>
    </source>
</evidence>
<dbReference type="SUPFAM" id="SSF51735">
    <property type="entry name" value="NAD(P)-binding Rossmann-fold domains"/>
    <property type="match status" value="1"/>
</dbReference>
<gene>
    <name evidence="3" type="ORF">GCM10009710_37200</name>
</gene>
<dbReference type="Gene3D" id="3.40.50.720">
    <property type="entry name" value="NAD(P)-binding Rossmann-like Domain"/>
    <property type="match status" value="1"/>
</dbReference>
<comment type="caution">
    <text evidence="3">The sequence shown here is derived from an EMBL/GenBank/DDBJ whole genome shotgun (WGS) entry which is preliminary data.</text>
</comment>
<dbReference type="Proteomes" id="UP001501057">
    <property type="component" value="Unassembled WGS sequence"/>
</dbReference>
<reference evidence="3 4" key="1">
    <citation type="journal article" date="2019" name="Int. J. Syst. Evol. Microbiol.">
        <title>The Global Catalogue of Microorganisms (GCM) 10K type strain sequencing project: providing services to taxonomists for standard genome sequencing and annotation.</title>
        <authorList>
            <consortium name="The Broad Institute Genomics Platform"/>
            <consortium name="The Broad Institute Genome Sequencing Center for Infectious Disease"/>
            <person name="Wu L."/>
            <person name="Ma J."/>
        </authorList>
    </citation>
    <scope>NUCLEOTIDE SEQUENCE [LARGE SCALE GENOMIC DNA]</scope>
    <source>
        <strain evidence="3 4">JCM 13518</strain>
    </source>
</reference>
<dbReference type="RefSeq" id="WP_344204456.1">
    <property type="nucleotide sequence ID" value="NZ_BAAAME010000021.1"/>
</dbReference>
<sequence>MTSVVERKIVDLELAGKAFIVTGGSTGLGLAGAQALVEEGANVVVVGRDPDRLSTAVDSLGDSARGVDGDLSQAATIANAISVAKSEFGRLDGAFISYGGPPAGGAETFSDEDLLLSMQLVALNPIRVAREVASELTEGGSILVLSSSTAKEVTVGMTGSNIARPGLEAYAKELATVVGPRGVRVNVIVPGIYATERLAYLDAARGFSGAEREAPRVPLRRLGEPIELGRVAAFLLSNAASYVNGASVTVDGGRRNTL</sequence>